<feature type="region of interest" description="Disordered" evidence="1">
    <location>
        <begin position="1215"/>
        <end position="1240"/>
    </location>
</feature>
<evidence type="ECO:0000313" key="2">
    <source>
        <dbReference type="EMBL" id="OGG44098.1"/>
    </source>
</evidence>
<evidence type="ECO:0000256" key="1">
    <source>
        <dbReference type="SAM" id="MobiDB-lite"/>
    </source>
</evidence>
<evidence type="ECO:0000313" key="3">
    <source>
        <dbReference type="Proteomes" id="UP000178606"/>
    </source>
</evidence>
<dbReference type="InterPro" id="IPR006427">
    <property type="entry name" value="Portal_HK97"/>
</dbReference>
<feature type="region of interest" description="Disordered" evidence="1">
    <location>
        <begin position="972"/>
        <end position="994"/>
    </location>
</feature>
<reference evidence="2 3" key="1">
    <citation type="journal article" date="2016" name="Nat. Commun.">
        <title>Thousands of microbial genomes shed light on interconnected biogeochemical processes in an aquifer system.</title>
        <authorList>
            <person name="Anantharaman K."/>
            <person name="Brown C.T."/>
            <person name="Hug L.A."/>
            <person name="Sharon I."/>
            <person name="Castelle C.J."/>
            <person name="Probst A.J."/>
            <person name="Thomas B.C."/>
            <person name="Singh A."/>
            <person name="Wilkins M.J."/>
            <person name="Karaoz U."/>
            <person name="Brodie E.L."/>
            <person name="Williams K.H."/>
            <person name="Hubbard S.S."/>
            <person name="Banfield J.F."/>
        </authorList>
    </citation>
    <scope>NUCLEOTIDE SEQUENCE [LARGE SCALE GENOMIC DNA]</scope>
    <source>
        <strain evidence="3">RIFCSPLOWO2_12_FULL_64_10</strain>
    </source>
</reference>
<feature type="compositionally biased region" description="Gly residues" evidence="1">
    <location>
        <begin position="972"/>
        <end position="990"/>
    </location>
</feature>
<gene>
    <name evidence="2" type="ORF">A3F84_27695</name>
</gene>
<dbReference type="NCBIfam" id="TIGR01537">
    <property type="entry name" value="portal_HK97"/>
    <property type="match status" value="1"/>
</dbReference>
<feature type="compositionally biased region" description="Acidic residues" evidence="1">
    <location>
        <begin position="1222"/>
        <end position="1232"/>
    </location>
</feature>
<name>A0A1F6C4U5_HANXR</name>
<dbReference type="Proteomes" id="UP000178606">
    <property type="component" value="Unassembled WGS sequence"/>
</dbReference>
<accession>A0A1F6C4U5</accession>
<feature type="region of interest" description="Disordered" evidence="1">
    <location>
        <begin position="568"/>
        <end position="595"/>
    </location>
</feature>
<dbReference type="InterPro" id="IPR006944">
    <property type="entry name" value="Phage/GTA_portal"/>
</dbReference>
<dbReference type="Gene3D" id="3.40.140.120">
    <property type="match status" value="1"/>
</dbReference>
<dbReference type="Gene3D" id="3.30.1120.70">
    <property type="match status" value="1"/>
</dbReference>
<dbReference type="Pfam" id="PF04860">
    <property type="entry name" value="Phage_portal"/>
    <property type="match status" value="1"/>
</dbReference>
<dbReference type="EMBL" id="MFKF01000416">
    <property type="protein sequence ID" value="OGG44098.1"/>
    <property type="molecule type" value="Genomic_DNA"/>
</dbReference>
<feature type="region of interest" description="Disordered" evidence="1">
    <location>
        <begin position="753"/>
        <end position="775"/>
    </location>
</feature>
<comment type="caution">
    <text evidence="2">The sequence shown here is derived from an EMBL/GenBank/DDBJ whole genome shotgun (WGS) entry which is preliminary data.</text>
</comment>
<dbReference type="Gene3D" id="1.20.1270.210">
    <property type="match status" value="1"/>
</dbReference>
<organism evidence="2 3">
    <name type="scientific">Handelsmanbacteria sp. (strain RIFCSPLOWO2_12_FULL_64_10)</name>
    <dbReference type="NCBI Taxonomy" id="1817868"/>
    <lineage>
        <taxon>Bacteria</taxon>
        <taxon>Candidatus Handelsmaniibacteriota</taxon>
    </lineage>
</organism>
<protein>
    <submittedName>
        <fullName evidence="2">Phage portal protein</fullName>
    </submittedName>
</protein>
<proteinExistence type="predicted"/>
<sequence>MLVNIVSRSLENPAISLNDPSHWEDFGASPADSGVRVSQKSALSYAAVWRAVNLISRDVAKLPLYPYRYGGPEGGKNVDTQHQSYNLVRHKANLEMSAFVFRQTLQAHVLLRGNGYGYIYRNGDGSPDEIVPLLPDVTYPVMENGRLWYVTTIYKNAGPNQPISQEQRKLRPEDVLHIKGLGYDGLVGYDVLSYARDSFGLGLAARKFGSIYFANKAEPSVVLEHPGKLSPQARTNLRESWSHMHQGLEKSHKVAVLEEGMKVNAFSFNARNSQLLETREFELIEVANWFSLPPHKVGHPARTSYSSLSEENQAYIDECLDGWLVPWEQELREKLLTEEEKETDTHFFEFLRQALVRGDMTARVSYYSSALNAGWMSLDEIRALESMNPIPDGLGKKYRAPLNMQVLGEPVPGAPALPGAMPGGSPGVGDPAAQLDALLAGGDGDGKPADAAPVSLTRPVDVQATALNGAQISSLVGIATAVTGGTLPADGAKAIIEASFPQIDPAIIDRLIKGLQKPPVPTDADPAAAAASAEAVAKLLDTGASARGIASEVLASLLPELRQALEQRCGGPGSGVPGPCPGPDQGKPANSDAGGSTVGKVAGAVASAVTAPVKEYLDNMAIKVADHNWTKLVVSGAKQNAEDIPLIAKGIFNRVTLGTGPLAIGAVKLGIKIAPKAFNLLVGAAKGIGKAAGWLAGKRSEERAEANEGEQPAVDEAELAAAFAKLDELAELLKDPAEAKLFGAALKAVKDYQDQGADEDDDDESHDEDEARGEPALLAKLTAERGAVRRMVAGSLRHVLLDATRRMVRRVGVQARRAAKQPGAFLAWLDAFPGEHRRVVTEAVGPGLTAWATFRGGLDVTADGVADSLLGELREQLLDVSGRATAAQIAVAVDMRMGDLETVEACEGMVKRYSEDQPRERLARRHADGMPNAILLNETIHDKPVDGDRGIVFEPFDDVDVDVDVDGAEGRCGGPGSGVPGPCPEGGNGGSAPDAAARGILDKLKAAGAKAAHIEHVATTYAKDKIEEAIQKLPESVQAVVRWAQTGGKIALKGAFALYSGAQHLAEKVAQERGMSPEQAKSLRGMMSGIDTATFTGFKIAAFGGLHVAHVPMAITAIIPAATTSYLAYSTARHPLATYRAARGIVRNAASAVTGKLGAAMGRADTPSGDVVSLVADALQAHDFDDWYMALFSAAMAELDDGKKAIELANKLYDEHEKSEAEPQDDDAEDVFGELPPRSG</sequence>
<feature type="compositionally biased region" description="Acidic residues" evidence="1">
    <location>
        <begin position="756"/>
        <end position="771"/>
    </location>
</feature>
<dbReference type="AlphaFoldDB" id="A0A1F6C4U5"/>